<dbReference type="Pfam" id="PF21666">
    <property type="entry name" value="DUF4246_N"/>
    <property type="match status" value="1"/>
</dbReference>
<evidence type="ECO:0000256" key="1">
    <source>
        <dbReference type="SAM" id="MobiDB-lite"/>
    </source>
</evidence>
<feature type="domain" description="DUF4246" evidence="2">
    <location>
        <begin position="15"/>
        <end position="80"/>
    </location>
</feature>
<dbReference type="InterPro" id="IPR049207">
    <property type="entry name" value="DUF4246_N"/>
</dbReference>
<organism evidence="3 4">
    <name type="scientific">Marasmius tenuissimus</name>
    <dbReference type="NCBI Taxonomy" id="585030"/>
    <lineage>
        <taxon>Eukaryota</taxon>
        <taxon>Fungi</taxon>
        <taxon>Dikarya</taxon>
        <taxon>Basidiomycota</taxon>
        <taxon>Agaricomycotina</taxon>
        <taxon>Agaricomycetes</taxon>
        <taxon>Agaricomycetidae</taxon>
        <taxon>Agaricales</taxon>
        <taxon>Marasmiineae</taxon>
        <taxon>Marasmiaceae</taxon>
        <taxon>Marasmius</taxon>
    </lineage>
</organism>
<reference evidence="3 4" key="1">
    <citation type="submission" date="2024-05" db="EMBL/GenBank/DDBJ databases">
        <title>A draft genome resource for the thread blight pathogen Marasmius tenuissimus strain MS-2.</title>
        <authorList>
            <person name="Yulfo-Soto G.E."/>
            <person name="Baruah I.K."/>
            <person name="Amoako-Attah I."/>
            <person name="Bukari Y."/>
            <person name="Meinhardt L.W."/>
            <person name="Bailey B.A."/>
            <person name="Cohen S.P."/>
        </authorList>
    </citation>
    <scope>NUCLEOTIDE SEQUENCE [LARGE SCALE GENOMIC DNA]</scope>
    <source>
        <strain evidence="3 4">MS-2</strain>
    </source>
</reference>
<protein>
    <recommendedName>
        <fullName evidence="2">DUF4246 domain-containing protein</fullName>
    </recommendedName>
</protein>
<dbReference type="Proteomes" id="UP001437256">
    <property type="component" value="Unassembled WGS sequence"/>
</dbReference>
<evidence type="ECO:0000313" key="3">
    <source>
        <dbReference type="EMBL" id="KAL0064460.1"/>
    </source>
</evidence>
<keyword evidence="4" id="KW-1185">Reference proteome</keyword>
<accession>A0ABR2ZT43</accession>
<comment type="caution">
    <text evidence="3">The sequence shown here is derived from an EMBL/GenBank/DDBJ whole genome shotgun (WGS) entry which is preliminary data.</text>
</comment>
<proteinExistence type="predicted"/>
<gene>
    <name evidence="3" type="ORF">AAF712_008624</name>
</gene>
<sequence length="84" mass="9272">MNPAGPDTESQVPKLPGFGVPVNTSRSSACWKGRANGLETTVFPKSRERTIPAIVNEIYDKSEWDRKVNDEAIVAKWKTEALGK</sequence>
<name>A0ABR2ZT43_9AGAR</name>
<evidence type="ECO:0000259" key="2">
    <source>
        <dbReference type="Pfam" id="PF21666"/>
    </source>
</evidence>
<feature type="region of interest" description="Disordered" evidence="1">
    <location>
        <begin position="1"/>
        <end position="26"/>
    </location>
</feature>
<dbReference type="EMBL" id="JBBXMP010000062">
    <property type="protein sequence ID" value="KAL0064460.1"/>
    <property type="molecule type" value="Genomic_DNA"/>
</dbReference>
<evidence type="ECO:0000313" key="4">
    <source>
        <dbReference type="Proteomes" id="UP001437256"/>
    </source>
</evidence>